<dbReference type="PANTHER" id="PTHR23537">
    <property type="match status" value="1"/>
</dbReference>
<evidence type="ECO:0000259" key="7">
    <source>
        <dbReference type="PROSITE" id="PS50850"/>
    </source>
</evidence>
<sequence>MNRQHMGIVFGGILLLVIAMGISRFAFTPILPFMRHDVGFSLEVAGYLASSNYIGYFIGALWAGFIYRQRKTILLVSVVINVLSVGLMGLLELYSVWLVLRLIAGITGGLIFVLTSSIIMDYLAKQSLSRWSGYVFSGIGLGIAISGLCVPMIEKQFAWQGTWIGLGILSAIFVGITHHLWKSLSVQDSVKTTASFDTKMIKGFMLWLILSYGLEGLGYIITGTFLVDIIHNIPSLQAYSSYSWVVVGVAAIPSAPVWTLLLEKFSAIKILIVAYILQVIGILLPVFSQTVWSVLLASFLFGLTFVGIVTLTTSYARQLFPTQSGLVVSVLTTVYAFGQIIGPIIAGQLVEVYHSYKAALVFAGTIVFLALLVMLVGRWLDMKKQAVADNTISISQSRS</sequence>
<evidence type="ECO:0000256" key="1">
    <source>
        <dbReference type="ARBA" id="ARBA00004651"/>
    </source>
</evidence>
<reference evidence="8 9" key="1">
    <citation type="submission" date="2015-07" db="EMBL/GenBank/DDBJ databases">
        <title>Genome sequencing project for genomic taxonomy and phylogenomics of Bacillus-like bacteria.</title>
        <authorList>
            <person name="Liu B."/>
            <person name="Wang J."/>
            <person name="Zhu Y."/>
            <person name="Liu G."/>
            <person name="Chen Q."/>
            <person name="Chen Z."/>
            <person name="Che J."/>
            <person name="Ge C."/>
            <person name="Shi H."/>
            <person name="Pan Z."/>
            <person name="Liu X."/>
        </authorList>
    </citation>
    <scope>NUCLEOTIDE SEQUENCE [LARGE SCALE GENOMIC DNA]</scope>
    <source>
        <strain evidence="8 9">DSM 54</strain>
    </source>
</reference>
<accession>A0A0N0CWG6</accession>
<keyword evidence="5 6" id="KW-0472">Membrane</keyword>
<feature type="transmembrane region" description="Helical" evidence="6">
    <location>
        <begin position="293"/>
        <end position="313"/>
    </location>
</feature>
<keyword evidence="2" id="KW-0813">Transport</keyword>
<organism evidence="8 9">
    <name type="scientific">Lysinibacillus macroides</name>
    <dbReference type="NCBI Taxonomy" id="33935"/>
    <lineage>
        <taxon>Bacteria</taxon>
        <taxon>Bacillati</taxon>
        <taxon>Bacillota</taxon>
        <taxon>Bacilli</taxon>
        <taxon>Bacillales</taxon>
        <taxon>Bacillaceae</taxon>
        <taxon>Lysinibacillus</taxon>
    </lineage>
</organism>
<dbReference type="RefSeq" id="WP_053994182.1">
    <property type="nucleotide sequence ID" value="NZ_CP065643.1"/>
</dbReference>
<dbReference type="Gene3D" id="1.20.1250.20">
    <property type="entry name" value="MFS general substrate transporter like domains"/>
    <property type="match status" value="2"/>
</dbReference>
<dbReference type="EMBL" id="LGCI01000005">
    <property type="protein sequence ID" value="KOY82944.1"/>
    <property type="molecule type" value="Genomic_DNA"/>
</dbReference>
<feature type="transmembrane region" description="Helical" evidence="6">
    <location>
        <begin position="358"/>
        <end position="376"/>
    </location>
</feature>
<feature type="transmembrane region" description="Helical" evidence="6">
    <location>
        <begin position="268"/>
        <end position="287"/>
    </location>
</feature>
<evidence type="ECO:0000256" key="6">
    <source>
        <dbReference type="SAM" id="Phobius"/>
    </source>
</evidence>
<feature type="transmembrane region" description="Helical" evidence="6">
    <location>
        <begin position="97"/>
        <end position="119"/>
    </location>
</feature>
<feature type="transmembrane region" description="Helical" evidence="6">
    <location>
        <begin position="47"/>
        <end position="66"/>
    </location>
</feature>
<proteinExistence type="predicted"/>
<keyword evidence="3 6" id="KW-0812">Transmembrane</keyword>
<dbReference type="InterPro" id="IPR020846">
    <property type="entry name" value="MFS_dom"/>
</dbReference>
<evidence type="ECO:0000256" key="3">
    <source>
        <dbReference type="ARBA" id="ARBA00022692"/>
    </source>
</evidence>
<dbReference type="Proteomes" id="UP000037977">
    <property type="component" value="Unassembled WGS sequence"/>
</dbReference>
<feature type="transmembrane region" description="Helical" evidence="6">
    <location>
        <begin position="201"/>
        <end position="221"/>
    </location>
</feature>
<dbReference type="GO" id="GO:0022857">
    <property type="term" value="F:transmembrane transporter activity"/>
    <property type="evidence" value="ECO:0007669"/>
    <property type="project" value="InterPro"/>
</dbReference>
<feature type="transmembrane region" description="Helical" evidence="6">
    <location>
        <begin position="73"/>
        <end position="91"/>
    </location>
</feature>
<evidence type="ECO:0000313" key="8">
    <source>
        <dbReference type="EMBL" id="KOY82944.1"/>
    </source>
</evidence>
<dbReference type="SUPFAM" id="SSF103473">
    <property type="entry name" value="MFS general substrate transporter"/>
    <property type="match status" value="1"/>
</dbReference>
<dbReference type="Pfam" id="PF06779">
    <property type="entry name" value="MFS_4"/>
    <property type="match status" value="1"/>
</dbReference>
<dbReference type="InterPro" id="IPR036259">
    <property type="entry name" value="MFS_trans_sf"/>
</dbReference>
<gene>
    <name evidence="8" type="ORF">ADM90_06380</name>
</gene>
<dbReference type="STRING" id="33935.ADM90_06380"/>
<feature type="transmembrane region" description="Helical" evidence="6">
    <location>
        <begin position="131"/>
        <end position="153"/>
    </location>
</feature>
<evidence type="ECO:0000256" key="5">
    <source>
        <dbReference type="ARBA" id="ARBA00023136"/>
    </source>
</evidence>
<evidence type="ECO:0000256" key="2">
    <source>
        <dbReference type="ARBA" id="ARBA00022448"/>
    </source>
</evidence>
<dbReference type="OrthoDB" id="9797953at2"/>
<name>A0A0N0CWG6_9BACI</name>
<evidence type="ECO:0000256" key="4">
    <source>
        <dbReference type="ARBA" id="ARBA00022989"/>
    </source>
</evidence>
<feature type="transmembrane region" description="Helical" evidence="6">
    <location>
        <begin position="325"/>
        <end position="346"/>
    </location>
</feature>
<dbReference type="AlphaFoldDB" id="A0A0N0CWG6"/>
<dbReference type="PROSITE" id="PS50850">
    <property type="entry name" value="MFS"/>
    <property type="match status" value="1"/>
</dbReference>
<dbReference type="PANTHER" id="PTHR23537:SF1">
    <property type="entry name" value="SUGAR TRANSPORTER"/>
    <property type="match status" value="1"/>
</dbReference>
<keyword evidence="9" id="KW-1185">Reference proteome</keyword>
<feature type="transmembrane region" description="Helical" evidence="6">
    <location>
        <begin position="7"/>
        <end position="27"/>
    </location>
</feature>
<dbReference type="GO" id="GO:0005886">
    <property type="term" value="C:plasma membrane"/>
    <property type="evidence" value="ECO:0007669"/>
    <property type="project" value="UniProtKB-SubCell"/>
</dbReference>
<feature type="transmembrane region" description="Helical" evidence="6">
    <location>
        <begin position="159"/>
        <end position="181"/>
    </location>
</feature>
<feature type="domain" description="Major facilitator superfamily (MFS) profile" evidence="7">
    <location>
        <begin position="5"/>
        <end position="381"/>
    </location>
</feature>
<evidence type="ECO:0000313" key="9">
    <source>
        <dbReference type="Proteomes" id="UP000037977"/>
    </source>
</evidence>
<comment type="caution">
    <text evidence="8">The sequence shown here is derived from an EMBL/GenBank/DDBJ whole genome shotgun (WGS) entry which is preliminary data.</text>
</comment>
<protein>
    <submittedName>
        <fullName evidence="8">MFS transporter</fullName>
    </submittedName>
</protein>
<dbReference type="PATRIC" id="fig|33935.3.peg.704"/>
<keyword evidence="4 6" id="KW-1133">Transmembrane helix</keyword>
<comment type="subcellular location">
    <subcellularLocation>
        <location evidence="1">Cell membrane</location>
        <topology evidence="1">Multi-pass membrane protein</topology>
    </subcellularLocation>
</comment>
<dbReference type="InterPro" id="IPR010645">
    <property type="entry name" value="MFS_4"/>
</dbReference>
<feature type="transmembrane region" description="Helical" evidence="6">
    <location>
        <begin position="241"/>
        <end position="261"/>
    </location>
</feature>